<evidence type="ECO:0000256" key="1">
    <source>
        <dbReference type="SAM" id="MobiDB-lite"/>
    </source>
</evidence>
<dbReference type="RefSeq" id="WP_141151140.1">
    <property type="nucleotide sequence ID" value="NZ_VHLG01000023.1"/>
</dbReference>
<gene>
    <name evidence="3" type="ORF">FJU08_21665</name>
</gene>
<organism evidence="3 4">
    <name type="scientific">Martelella alba</name>
    <dbReference type="NCBI Taxonomy" id="2590451"/>
    <lineage>
        <taxon>Bacteria</taxon>
        <taxon>Pseudomonadati</taxon>
        <taxon>Pseudomonadota</taxon>
        <taxon>Alphaproteobacteria</taxon>
        <taxon>Hyphomicrobiales</taxon>
        <taxon>Aurantimonadaceae</taxon>
        <taxon>Martelella</taxon>
    </lineage>
</organism>
<proteinExistence type="predicted"/>
<evidence type="ECO:0000313" key="3">
    <source>
        <dbReference type="EMBL" id="TPW26779.1"/>
    </source>
</evidence>
<accession>A0A506U2I1</accession>
<protein>
    <submittedName>
        <fullName evidence="3">Uncharacterized protein</fullName>
    </submittedName>
</protein>
<evidence type="ECO:0000256" key="2">
    <source>
        <dbReference type="SAM" id="Phobius"/>
    </source>
</evidence>
<keyword evidence="4" id="KW-1185">Reference proteome</keyword>
<sequence length="62" mass="7029">MIWIPIGLGLFKVVVLGTTIFFAIKSHRDEEKMQKEKGRTRKQYVADEHTLEAAEPDQDVGG</sequence>
<dbReference type="EMBL" id="VHLG01000023">
    <property type="protein sequence ID" value="TPW26779.1"/>
    <property type="molecule type" value="Genomic_DNA"/>
</dbReference>
<reference evidence="3 4" key="1">
    <citation type="submission" date="2019-06" db="EMBL/GenBank/DDBJ databases">
        <authorList>
            <person name="Li M."/>
        </authorList>
    </citation>
    <scope>NUCLEOTIDE SEQUENCE [LARGE SCALE GENOMIC DNA]</scope>
    <source>
        <strain evidence="3 4">BGMRC2036</strain>
    </source>
</reference>
<dbReference type="AlphaFoldDB" id="A0A506U2I1"/>
<name>A0A506U2I1_9HYPH</name>
<comment type="caution">
    <text evidence="3">The sequence shown here is derived from an EMBL/GenBank/DDBJ whole genome shotgun (WGS) entry which is preliminary data.</text>
</comment>
<dbReference type="Proteomes" id="UP000318801">
    <property type="component" value="Unassembled WGS sequence"/>
</dbReference>
<keyword evidence="2" id="KW-0472">Membrane</keyword>
<feature type="region of interest" description="Disordered" evidence="1">
    <location>
        <begin position="30"/>
        <end position="62"/>
    </location>
</feature>
<evidence type="ECO:0000313" key="4">
    <source>
        <dbReference type="Proteomes" id="UP000318801"/>
    </source>
</evidence>
<keyword evidence="2" id="KW-1133">Transmembrane helix</keyword>
<dbReference type="OrthoDB" id="7475214at2"/>
<keyword evidence="2" id="KW-0812">Transmembrane</keyword>
<feature type="transmembrane region" description="Helical" evidence="2">
    <location>
        <begin position="6"/>
        <end position="24"/>
    </location>
</feature>